<dbReference type="InterPro" id="IPR032438">
    <property type="entry name" value="ERCC3_RAD25_C"/>
</dbReference>
<dbReference type="GO" id="GO:0005675">
    <property type="term" value="C:transcription factor TFIIH holo complex"/>
    <property type="evidence" value="ECO:0007669"/>
    <property type="project" value="TreeGrafter"/>
</dbReference>
<keyword evidence="11" id="KW-0539">Nucleus</keyword>
<dbReference type="InterPro" id="IPR050615">
    <property type="entry name" value="ATP-dep_DNA_Helicase"/>
</dbReference>
<dbReference type="NCBIfam" id="TIGR00603">
    <property type="entry name" value="rad25"/>
    <property type="match status" value="1"/>
</dbReference>
<dbReference type="GO" id="GO:0005524">
    <property type="term" value="F:ATP binding"/>
    <property type="evidence" value="ECO:0007669"/>
    <property type="project" value="UniProtKB-KW"/>
</dbReference>
<dbReference type="EC" id="5.6.2.4" evidence="13"/>
<keyword evidence="6" id="KW-0347">Helicase</keyword>
<dbReference type="GO" id="GO:0003677">
    <property type="term" value="F:DNA binding"/>
    <property type="evidence" value="ECO:0007669"/>
    <property type="project" value="UniProtKB-KW"/>
</dbReference>
<keyword evidence="9" id="KW-0234">DNA repair</keyword>
<dbReference type="InterPro" id="IPR027417">
    <property type="entry name" value="P-loop_NTPase"/>
</dbReference>
<evidence type="ECO:0000256" key="9">
    <source>
        <dbReference type="ARBA" id="ARBA00023204"/>
    </source>
</evidence>
<dbReference type="SMART" id="SM00490">
    <property type="entry name" value="HELICc"/>
    <property type="match status" value="1"/>
</dbReference>
<gene>
    <name evidence="18" type="ORF">GpartN1_g3591.t1</name>
</gene>
<keyword evidence="4" id="KW-0227">DNA damage</keyword>
<dbReference type="Pfam" id="PF13625">
    <property type="entry name" value="Helicase_C_3"/>
    <property type="match status" value="1"/>
</dbReference>
<dbReference type="GO" id="GO:0006367">
    <property type="term" value="P:transcription initiation at RNA polymerase II promoter"/>
    <property type="evidence" value="ECO:0007669"/>
    <property type="project" value="InterPro"/>
</dbReference>
<name>A0A9C7UQP0_9RHOD</name>
<evidence type="ECO:0000256" key="5">
    <source>
        <dbReference type="ARBA" id="ARBA00022801"/>
    </source>
</evidence>
<evidence type="ECO:0000259" key="17">
    <source>
        <dbReference type="PROSITE" id="PS51194"/>
    </source>
</evidence>
<dbReference type="GO" id="GO:0000112">
    <property type="term" value="C:nucleotide-excision repair factor 3 complex"/>
    <property type="evidence" value="ECO:0007669"/>
    <property type="project" value="TreeGrafter"/>
</dbReference>
<dbReference type="Proteomes" id="UP001061958">
    <property type="component" value="Unassembled WGS sequence"/>
</dbReference>
<feature type="region of interest" description="Disordered" evidence="15">
    <location>
        <begin position="21"/>
        <end position="41"/>
    </location>
</feature>
<dbReference type="GO" id="GO:0016787">
    <property type="term" value="F:hydrolase activity"/>
    <property type="evidence" value="ECO:0007669"/>
    <property type="project" value="UniProtKB-KW"/>
</dbReference>
<keyword evidence="7" id="KW-0067">ATP-binding</keyword>
<evidence type="ECO:0000259" key="16">
    <source>
        <dbReference type="PROSITE" id="PS51192"/>
    </source>
</evidence>
<comment type="subcellular location">
    <subcellularLocation>
        <location evidence="1">Nucleus</location>
    </subcellularLocation>
</comment>
<evidence type="ECO:0000256" key="3">
    <source>
        <dbReference type="ARBA" id="ARBA00022741"/>
    </source>
</evidence>
<feature type="compositionally biased region" description="Basic and acidic residues" evidence="15">
    <location>
        <begin position="21"/>
        <end position="31"/>
    </location>
</feature>
<dbReference type="SMART" id="SM00487">
    <property type="entry name" value="DEXDc"/>
    <property type="match status" value="1"/>
</dbReference>
<dbReference type="CDD" id="cd18029">
    <property type="entry name" value="DEXHc_XPB"/>
    <property type="match status" value="1"/>
</dbReference>
<evidence type="ECO:0000256" key="8">
    <source>
        <dbReference type="ARBA" id="ARBA00023125"/>
    </source>
</evidence>
<evidence type="ECO:0000256" key="15">
    <source>
        <dbReference type="SAM" id="MobiDB-lite"/>
    </source>
</evidence>
<keyword evidence="5" id="KW-0378">Hydrolase</keyword>
<evidence type="ECO:0000256" key="13">
    <source>
        <dbReference type="ARBA" id="ARBA00034808"/>
    </source>
</evidence>
<evidence type="ECO:0000256" key="12">
    <source>
        <dbReference type="ARBA" id="ARBA00034617"/>
    </source>
</evidence>
<dbReference type="InterPro" id="IPR006935">
    <property type="entry name" value="Helicase/UvrB_N"/>
</dbReference>
<keyword evidence="8" id="KW-0238">DNA-binding</keyword>
<evidence type="ECO:0000256" key="11">
    <source>
        <dbReference type="ARBA" id="ARBA00023242"/>
    </source>
</evidence>
<sequence length="808" mass="92646">MNGETQCHKVRKRVRKTAFKDVETKSQRVEDGQENDEADTVSMPLPKQALYNFTEGGEQNNKVISKEHTGIPNLEDFAYLKLKVDHERRPLWVCPSGKIFLETFSPLYKQAYDFLVAVSEPASRPEFIHEYTITPYSLYAAVSVGLETETIIRVLERLCKTNLPKEIVELITSSTKTYGKAKLVLHRNIYYIQSHSSAVLDTLLRDPLVAECCARTNAGLLEQKNLALMEGKNGLVQRDDDMVHNIARALEEDELDYSCFEQKGSKASSEVLGIEIIAERVEHVKRRCIELDYPLLEEYDFRNDIRNPNIEMDLKATTQVRPYQEKSLSKMFGNGLARSGVIVLPCGAGKTLVGVVAACTIKKPTLVLCTSAVSVEQWRHQFLLWSTIDEKNISRFTADIKVKKDSGWLGSVTITTYTMVAFGGKRARESQEILEEMRSREWGLILLDEVHVVPANMFRKVLGVIKAHCKLGLTATLVREDERIEDINFLIGPKLYEANWLDLQQSGYLATVQCAEVWCPMTAEFYREYLVQNAAKRKLLYTMNPNKFQTTEFLIRFHENRGDKIIVFSDNIFALRTYARRLSRPFIYGPTSQAERMRIFYQFQNNPALGTIFISKVGDTSIDLPEANVIIQISSHYGSRRQEAQRLGRILRPKPRSGQHFNAYFYSLVSTDTQEMYYSSKRQQFLVEQGYSFQVITHLEGMQEERQNLAYYRKEEQLSLLAAVLAADEKEMEEEFVEDSDASGDVSRILSKDGWQLMKRTNRSLRKLSGADGLVYQEYDTAKAKNVSSIFERKVIHHPLFRKRLAKK</sequence>
<comment type="catalytic activity">
    <reaction evidence="14">
        <text>ATP + H2O = ADP + phosphate + H(+)</text>
        <dbReference type="Rhea" id="RHEA:13065"/>
        <dbReference type="ChEBI" id="CHEBI:15377"/>
        <dbReference type="ChEBI" id="CHEBI:15378"/>
        <dbReference type="ChEBI" id="CHEBI:30616"/>
        <dbReference type="ChEBI" id="CHEBI:43474"/>
        <dbReference type="ChEBI" id="CHEBI:456216"/>
        <dbReference type="EC" id="5.6.2.4"/>
    </reaction>
</comment>
<evidence type="ECO:0000256" key="14">
    <source>
        <dbReference type="ARBA" id="ARBA00048988"/>
    </source>
</evidence>
<dbReference type="InterPro" id="IPR032830">
    <property type="entry name" value="XPB/Ssl2_N"/>
</dbReference>
<evidence type="ECO:0000256" key="6">
    <source>
        <dbReference type="ARBA" id="ARBA00022806"/>
    </source>
</evidence>
<dbReference type="InterPro" id="IPR014001">
    <property type="entry name" value="Helicase_ATP-bd"/>
</dbReference>
<dbReference type="InterPro" id="IPR001650">
    <property type="entry name" value="Helicase_C-like"/>
</dbReference>
<proteinExistence type="inferred from homology"/>
<reference evidence="18" key="1">
    <citation type="journal article" date="2022" name="Proc. Natl. Acad. Sci. U.S.A.">
        <title>Life cycle and functional genomics of the unicellular red alga Galdieria for elucidating algal and plant evolution and industrial use.</title>
        <authorList>
            <person name="Hirooka S."/>
            <person name="Itabashi T."/>
            <person name="Ichinose T.M."/>
            <person name="Onuma R."/>
            <person name="Fujiwara T."/>
            <person name="Yamashita S."/>
            <person name="Jong L.W."/>
            <person name="Tomita R."/>
            <person name="Iwane A.H."/>
            <person name="Miyagishima S.Y."/>
        </authorList>
    </citation>
    <scope>NUCLEOTIDE SEQUENCE</scope>
    <source>
        <strain evidence="18">NBRC 102759</strain>
    </source>
</reference>
<feature type="domain" description="Helicase ATP-binding" evidence="16">
    <location>
        <begin position="331"/>
        <end position="495"/>
    </location>
</feature>
<comment type="caution">
    <text evidence="18">The sequence shown here is derived from an EMBL/GenBank/DDBJ whole genome shotgun (WGS) entry which is preliminary data.</text>
</comment>
<feature type="domain" description="Helicase C-terminal" evidence="17">
    <location>
        <begin position="549"/>
        <end position="710"/>
    </location>
</feature>
<dbReference type="PROSITE" id="PS51192">
    <property type="entry name" value="HELICASE_ATP_BIND_1"/>
    <property type="match status" value="1"/>
</dbReference>
<dbReference type="CDD" id="cd18789">
    <property type="entry name" value="SF2_C_XPB"/>
    <property type="match status" value="1"/>
</dbReference>
<comment type="similarity">
    <text evidence="2">Belongs to the helicase family. RAD25/XPB subfamily.</text>
</comment>
<keyword evidence="19" id="KW-1185">Reference proteome</keyword>
<dbReference type="GO" id="GO:0097550">
    <property type="term" value="C:transcription preinitiation complex"/>
    <property type="evidence" value="ECO:0007669"/>
    <property type="project" value="TreeGrafter"/>
</dbReference>
<evidence type="ECO:0000313" key="18">
    <source>
        <dbReference type="EMBL" id="GJQ11800.1"/>
    </source>
</evidence>
<evidence type="ECO:0000256" key="10">
    <source>
        <dbReference type="ARBA" id="ARBA00023235"/>
    </source>
</evidence>
<dbReference type="Pfam" id="PF16203">
    <property type="entry name" value="ERCC3_RAD25_C"/>
    <property type="match status" value="1"/>
</dbReference>
<dbReference type="FunFam" id="3.40.50.300:FF:000077">
    <property type="entry name" value="Probable DNA repair helicase RAD25"/>
    <property type="match status" value="1"/>
</dbReference>
<organism evidence="18 19">
    <name type="scientific">Galdieria partita</name>
    <dbReference type="NCBI Taxonomy" id="83374"/>
    <lineage>
        <taxon>Eukaryota</taxon>
        <taxon>Rhodophyta</taxon>
        <taxon>Bangiophyceae</taxon>
        <taxon>Galdieriales</taxon>
        <taxon>Galdieriaceae</taxon>
        <taxon>Galdieria</taxon>
    </lineage>
</organism>
<keyword evidence="10" id="KW-0413">Isomerase</keyword>
<protein>
    <recommendedName>
        <fullName evidence="13">DNA 3'-5' helicase</fullName>
        <ecNumber evidence="13">5.6.2.4</ecNumber>
    </recommendedName>
</protein>
<dbReference type="Pfam" id="PF04851">
    <property type="entry name" value="ResIII"/>
    <property type="match status" value="1"/>
</dbReference>
<dbReference type="InterPro" id="IPR001161">
    <property type="entry name" value="XPB/Ssl2"/>
</dbReference>
<accession>A0A9C7UQP0</accession>
<evidence type="ECO:0000256" key="4">
    <source>
        <dbReference type="ARBA" id="ARBA00022763"/>
    </source>
</evidence>
<dbReference type="PROSITE" id="PS51194">
    <property type="entry name" value="HELICASE_CTER"/>
    <property type="match status" value="1"/>
</dbReference>
<dbReference type="PRINTS" id="PR00851">
    <property type="entry name" value="XRODRMPGMNTB"/>
</dbReference>
<comment type="catalytic activity">
    <reaction evidence="12">
        <text>Couples ATP hydrolysis with the unwinding of duplex DNA by translocating in the 3'-5' direction.</text>
        <dbReference type="EC" id="5.6.2.4"/>
    </reaction>
</comment>
<keyword evidence="3" id="KW-0547">Nucleotide-binding</keyword>
<dbReference type="EMBL" id="BQMJ01000027">
    <property type="protein sequence ID" value="GJQ11800.1"/>
    <property type="molecule type" value="Genomic_DNA"/>
</dbReference>
<evidence type="ECO:0000256" key="1">
    <source>
        <dbReference type="ARBA" id="ARBA00004123"/>
    </source>
</evidence>
<dbReference type="PANTHER" id="PTHR11274">
    <property type="entry name" value="RAD25/XP-B DNA REPAIR HELICASE"/>
    <property type="match status" value="1"/>
</dbReference>
<evidence type="ECO:0000256" key="7">
    <source>
        <dbReference type="ARBA" id="ARBA00022840"/>
    </source>
</evidence>
<dbReference type="GO" id="GO:0043138">
    <property type="term" value="F:3'-5' DNA helicase activity"/>
    <property type="evidence" value="ECO:0007669"/>
    <property type="project" value="UniProtKB-EC"/>
</dbReference>
<dbReference type="Gene3D" id="3.40.50.300">
    <property type="entry name" value="P-loop containing nucleotide triphosphate hydrolases"/>
    <property type="match status" value="2"/>
</dbReference>
<dbReference type="SUPFAM" id="SSF52540">
    <property type="entry name" value="P-loop containing nucleoside triphosphate hydrolases"/>
    <property type="match status" value="2"/>
</dbReference>
<evidence type="ECO:0000313" key="19">
    <source>
        <dbReference type="Proteomes" id="UP001061958"/>
    </source>
</evidence>
<dbReference type="AlphaFoldDB" id="A0A9C7UQP0"/>
<dbReference type="GO" id="GO:0006289">
    <property type="term" value="P:nucleotide-excision repair"/>
    <property type="evidence" value="ECO:0007669"/>
    <property type="project" value="InterPro"/>
</dbReference>
<dbReference type="PANTHER" id="PTHR11274:SF0">
    <property type="entry name" value="GENERAL TRANSCRIPTION AND DNA REPAIR FACTOR IIH HELICASE SUBUNIT XPB"/>
    <property type="match status" value="1"/>
</dbReference>
<evidence type="ECO:0000256" key="2">
    <source>
        <dbReference type="ARBA" id="ARBA00006637"/>
    </source>
</evidence>
<reference evidence="18" key="2">
    <citation type="submission" date="2022-01" db="EMBL/GenBank/DDBJ databases">
        <authorList>
            <person name="Hirooka S."/>
            <person name="Miyagishima S.Y."/>
        </authorList>
    </citation>
    <scope>NUCLEOTIDE SEQUENCE</scope>
    <source>
        <strain evidence="18">NBRC 102759</strain>
    </source>
</reference>
<dbReference type="FunFam" id="3.40.50.300:FF:000117">
    <property type="entry name" value="Putative DNA repair helicase rad25"/>
    <property type="match status" value="1"/>
</dbReference>
<dbReference type="OrthoDB" id="10262986at2759"/>